<dbReference type="PANTHER" id="PTHR10204">
    <property type="entry name" value="NAD P H OXIDOREDUCTASE-RELATED"/>
    <property type="match status" value="1"/>
</dbReference>
<proteinExistence type="inferred from homology"/>
<comment type="similarity">
    <text evidence="1">Belongs to the NAD(P)H dehydrogenase (quinone) family.</text>
</comment>
<accession>A0A081BRW4</accession>
<dbReference type="InterPro" id="IPR051545">
    <property type="entry name" value="NAD(P)H_dehydrogenase_qn"/>
</dbReference>
<name>A0A081BRW4_9BACT</name>
<gene>
    <name evidence="4" type="ORF">U14_05423</name>
</gene>
<evidence type="ECO:0000313" key="4">
    <source>
        <dbReference type="EMBL" id="GAK54145.1"/>
    </source>
</evidence>
<dbReference type="Gene3D" id="3.40.50.360">
    <property type="match status" value="1"/>
</dbReference>
<evidence type="ECO:0000256" key="1">
    <source>
        <dbReference type="ARBA" id="ARBA00006252"/>
    </source>
</evidence>
<dbReference type="InterPro" id="IPR003680">
    <property type="entry name" value="Flavodoxin_fold"/>
</dbReference>
<dbReference type="Proteomes" id="UP000030700">
    <property type="component" value="Unassembled WGS sequence"/>
</dbReference>
<evidence type="ECO:0000259" key="3">
    <source>
        <dbReference type="Pfam" id="PF02525"/>
    </source>
</evidence>
<keyword evidence="5" id="KW-1185">Reference proteome</keyword>
<evidence type="ECO:0000313" key="5">
    <source>
        <dbReference type="Proteomes" id="UP000030700"/>
    </source>
</evidence>
<protein>
    <submittedName>
        <fullName evidence="4">Putative NAD(P)H dehydrogenase</fullName>
    </submittedName>
</protein>
<dbReference type="HOGENOM" id="CLU_058643_1_0_0"/>
<keyword evidence="2" id="KW-0560">Oxidoreductase</keyword>
<organism evidence="4">
    <name type="scientific">Candidatus Moduliflexus flocculans</name>
    <dbReference type="NCBI Taxonomy" id="1499966"/>
    <lineage>
        <taxon>Bacteria</taxon>
        <taxon>Candidatus Moduliflexota</taxon>
        <taxon>Candidatus Moduliflexia</taxon>
        <taxon>Candidatus Moduliflexales</taxon>
        <taxon>Candidatus Moduliflexaceae</taxon>
    </lineage>
</organism>
<evidence type="ECO:0000256" key="2">
    <source>
        <dbReference type="ARBA" id="ARBA00023002"/>
    </source>
</evidence>
<dbReference type="GO" id="GO:0003955">
    <property type="term" value="F:NAD(P)H dehydrogenase (quinone) activity"/>
    <property type="evidence" value="ECO:0007669"/>
    <property type="project" value="TreeGrafter"/>
</dbReference>
<sequence length="200" mass="22488">MNISLILAHPNPVSFNHAIAAVAHETLTQQGHTVFFHDLYAEQFPALLPFEEFSKDADVPPEIQRYCDELIASDGIIIVHPNWWGQPPAVLKGWVDRVIRPGVAYRFLDGDNGEGIAEGLLHAKAALVFNTGNTPLVREINVFGDPLEALWKKCIFEFCGISNVYRRLFLVVVTSSPEMRQAWLNEVRQVVGQYFPSSKM</sequence>
<dbReference type="Pfam" id="PF02525">
    <property type="entry name" value="Flavodoxin_2"/>
    <property type="match status" value="1"/>
</dbReference>
<dbReference type="STRING" id="1499966.U14_05423"/>
<reference evidence="4" key="1">
    <citation type="journal article" date="2015" name="PeerJ">
        <title>First genomic representation of candidate bacterial phylum KSB3 points to enhanced environmental sensing as a trigger of wastewater bulking.</title>
        <authorList>
            <person name="Sekiguchi Y."/>
            <person name="Ohashi A."/>
            <person name="Parks D.H."/>
            <person name="Yamauchi T."/>
            <person name="Tyson G.W."/>
            <person name="Hugenholtz P."/>
        </authorList>
    </citation>
    <scope>NUCLEOTIDE SEQUENCE [LARGE SCALE GENOMIC DNA]</scope>
</reference>
<feature type="domain" description="Flavodoxin-like fold" evidence="3">
    <location>
        <begin position="1"/>
        <end position="182"/>
    </location>
</feature>
<dbReference type="AlphaFoldDB" id="A0A081BRW4"/>
<dbReference type="InterPro" id="IPR029039">
    <property type="entry name" value="Flavoprotein-like_sf"/>
</dbReference>
<dbReference type="PANTHER" id="PTHR10204:SF34">
    <property type="entry name" value="NAD(P)H DEHYDROGENASE [QUINONE] 1 ISOFORM 1"/>
    <property type="match status" value="1"/>
</dbReference>
<dbReference type="GO" id="GO:0005829">
    <property type="term" value="C:cytosol"/>
    <property type="evidence" value="ECO:0007669"/>
    <property type="project" value="TreeGrafter"/>
</dbReference>
<dbReference type="EMBL" id="DF820460">
    <property type="protein sequence ID" value="GAK54145.1"/>
    <property type="molecule type" value="Genomic_DNA"/>
</dbReference>
<dbReference type="SUPFAM" id="SSF52218">
    <property type="entry name" value="Flavoproteins"/>
    <property type="match status" value="1"/>
</dbReference>